<dbReference type="Pfam" id="PF00753">
    <property type="entry name" value="Lactamase_B"/>
    <property type="match status" value="1"/>
</dbReference>
<dbReference type="PANTHER" id="PTHR30619">
    <property type="entry name" value="DNA INTERNALIZATION/COMPETENCE PROTEIN COMEC/REC2"/>
    <property type="match status" value="1"/>
</dbReference>
<reference evidence="8 9" key="1">
    <citation type="journal article" date="2015" name="Genome Announc.">
        <title>Expanding the biotechnology potential of lactobacilli through comparative genomics of 213 strains and associated genera.</title>
        <authorList>
            <person name="Sun Z."/>
            <person name="Harris H.M."/>
            <person name="McCann A."/>
            <person name="Guo C."/>
            <person name="Argimon S."/>
            <person name="Zhang W."/>
            <person name="Yang X."/>
            <person name="Jeffery I.B."/>
            <person name="Cooney J.C."/>
            <person name="Kagawa T.F."/>
            <person name="Liu W."/>
            <person name="Song Y."/>
            <person name="Salvetti E."/>
            <person name="Wrobel A."/>
            <person name="Rasinkangas P."/>
            <person name="Parkhill J."/>
            <person name="Rea M.C."/>
            <person name="O'Sullivan O."/>
            <person name="Ritari J."/>
            <person name="Douillard F.P."/>
            <person name="Paul Ross R."/>
            <person name="Yang R."/>
            <person name="Briner A.E."/>
            <person name="Felis G.E."/>
            <person name="de Vos W.M."/>
            <person name="Barrangou R."/>
            <person name="Klaenhammer T.R."/>
            <person name="Caufield P.W."/>
            <person name="Cui Y."/>
            <person name="Zhang H."/>
            <person name="O'Toole P.W."/>
        </authorList>
    </citation>
    <scope>NUCLEOTIDE SEQUENCE [LARGE SCALE GENOMIC DNA]</scope>
    <source>
        <strain evidence="8 9">DSM 24302</strain>
    </source>
</reference>
<dbReference type="Proteomes" id="UP000051256">
    <property type="component" value="Unassembled WGS sequence"/>
</dbReference>
<evidence type="ECO:0000256" key="1">
    <source>
        <dbReference type="ARBA" id="ARBA00004651"/>
    </source>
</evidence>
<feature type="transmembrane region" description="Helical" evidence="6">
    <location>
        <begin position="365"/>
        <end position="384"/>
    </location>
</feature>
<dbReference type="SUPFAM" id="SSF56281">
    <property type="entry name" value="Metallo-hydrolase/oxidoreductase"/>
    <property type="match status" value="1"/>
</dbReference>
<feature type="transmembrane region" description="Helical" evidence="6">
    <location>
        <begin position="326"/>
        <end position="359"/>
    </location>
</feature>
<dbReference type="PATRIC" id="fig|1423802.4.peg.22"/>
<keyword evidence="3 6" id="KW-0812">Transmembrane</keyword>
<dbReference type="InterPro" id="IPR035681">
    <property type="entry name" value="ComA-like_MBL"/>
</dbReference>
<evidence type="ECO:0000313" key="8">
    <source>
        <dbReference type="EMBL" id="KRM94041.1"/>
    </source>
</evidence>
<keyword evidence="4 6" id="KW-1133">Transmembrane helix</keyword>
<feature type="transmembrane region" description="Helical" evidence="6">
    <location>
        <begin position="449"/>
        <end position="468"/>
    </location>
</feature>
<dbReference type="GO" id="GO:0030420">
    <property type="term" value="P:establishment of competence for transformation"/>
    <property type="evidence" value="ECO:0007669"/>
    <property type="project" value="InterPro"/>
</dbReference>
<dbReference type="PANTHER" id="PTHR30619:SF1">
    <property type="entry name" value="RECOMBINATION PROTEIN 2"/>
    <property type="match status" value="1"/>
</dbReference>
<dbReference type="STRING" id="1423802.FC56_GL000021"/>
<dbReference type="InterPro" id="IPR001279">
    <property type="entry name" value="Metallo-B-lactamas"/>
</dbReference>
<dbReference type="InterPro" id="IPR004477">
    <property type="entry name" value="ComEC_N"/>
</dbReference>
<dbReference type="NCBIfam" id="TIGR00361">
    <property type="entry name" value="ComEC_Rec2"/>
    <property type="match status" value="1"/>
</dbReference>
<dbReference type="InterPro" id="IPR004797">
    <property type="entry name" value="Competence_ComEC/Rec2"/>
</dbReference>
<keyword evidence="2" id="KW-1003">Cell membrane</keyword>
<feature type="domain" description="Metallo-beta-lactamase" evidence="7">
    <location>
        <begin position="506"/>
        <end position="711"/>
    </location>
</feature>
<evidence type="ECO:0000256" key="4">
    <source>
        <dbReference type="ARBA" id="ARBA00022989"/>
    </source>
</evidence>
<keyword evidence="9" id="KW-1185">Reference proteome</keyword>
<dbReference type="SMART" id="SM00849">
    <property type="entry name" value="Lactamase_B"/>
    <property type="match status" value="1"/>
</dbReference>
<dbReference type="CDD" id="cd07731">
    <property type="entry name" value="ComA-like_MBL-fold"/>
    <property type="match status" value="1"/>
</dbReference>
<evidence type="ECO:0000256" key="2">
    <source>
        <dbReference type="ARBA" id="ARBA00022475"/>
    </source>
</evidence>
<accession>A0A0R2D0R7</accession>
<dbReference type="InterPro" id="IPR036866">
    <property type="entry name" value="RibonucZ/Hydroxyglut_hydro"/>
</dbReference>
<dbReference type="InterPro" id="IPR052159">
    <property type="entry name" value="Competence_DNA_uptake"/>
</dbReference>
<evidence type="ECO:0000313" key="9">
    <source>
        <dbReference type="Proteomes" id="UP000051256"/>
    </source>
</evidence>
<dbReference type="NCBIfam" id="TIGR00360">
    <property type="entry name" value="ComEC_N-term"/>
    <property type="match status" value="1"/>
</dbReference>
<dbReference type="EMBL" id="AYZR01000007">
    <property type="protein sequence ID" value="KRM94041.1"/>
    <property type="molecule type" value="Genomic_DNA"/>
</dbReference>
<dbReference type="Gene3D" id="3.60.15.10">
    <property type="entry name" value="Ribonuclease Z/Hydroxyacylglutathione hydrolase-like"/>
    <property type="match status" value="1"/>
</dbReference>
<evidence type="ECO:0000259" key="7">
    <source>
        <dbReference type="SMART" id="SM00849"/>
    </source>
</evidence>
<keyword evidence="5 6" id="KW-0472">Membrane</keyword>
<feature type="transmembrane region" description="Helical" evidence="6">
    <location>
        <begin position="247"/>
        <end position="267"/>
    </location>
</feature>
<dbReference type="AlphaFoldDB" id="A0A0R2D0R7"/>
<sequence length="771" mass="87795">MSKQLVRKAPKIKSKYVANTMFFPGLFLLAISMLLFGNWKLGLVLVSLTLIRIICLRDSKMWGLIALVAIGYLGAAFCFNQRLIEQNQMIGEYNGKLDIYPDHYQIRGDLLTGRAHISFQSQNQTVMVVIPIESLKEQQWLLSQSHPVQLQVTGVIEPVKKPTNFNQFDSQFFYRVQSISNRLIVQHVNYFQIKEALSIVDKIHVIRTQFNHYCQKLPAHLKVYALGLISGYRETDFYEMTPGVTQLGLLHLFSISGMHVTYLLMLVEWGLKWLPDKLRSVLEAVMLIIYFIFAGASVGLLRAVLSAEIKILGRLFNWQISMLDVWSVTLIINLIIFPAACFLLACQFSYALSFGLIILHNRGTISKSFWLSMLSLPIILEHIFEWHCLSLLVNILILPIFSILIIPLVLLGVVLNWANLPGVTLINFIIREFNTGLNFISSLPGMITFGKPGLITSLMLFSLTVAIIIKKRTKLEILLLLVFYSTSFIRIHYPINGEVTMFDVGQGDSFLVRTPQNQSVNIIDTGGRLTFNVSKWQRKTDNYQAERTVINYLKSIGVKTVDNIWISHQDADHCGDLPVYLQKLRVNNVIVPAGMEENPHFLQRLKSGSFKQLIPITDQTNSQPGIFECFHPNTLGTGKNEDSLVLGGTFGQQRWLFTGDLDRDNELKMLRKYPELKTDVLKVGHHGSKTASDPRFIQQLRPQVAWISAGKNNRYNHPNQETIETLTKNNVKIMNTQHDGMIQYSYQANQPGIIKRDAKQRREATHGLLNF</sequence>
<comment type="subcellular location">
    <subcellularLocation>
        <location evidence="1">Cell membrane</location>
        <topology evidence="1">Multi-pass membrane protein</topology>
    </subcellularLocation>
</comment>
<dbReference type="GO" id="GO:0005886">
    <property type="term" value="C:plasma membrane"/>
    <property type="evidence" value="ECO:0007669"/>
    <property type="project" value="UniProtKB-SubCell"/>
</dbReference>
<feature type="transmembrane region" description="Helical" evidence="6">
    <location>
        <begin position="287"/>
        <end position="305"/>
    </location>
</feature>
<organism evidence="8 9">
    <name type="scientific">Lentilactobacillus senioris DSM 24302 = JCM 17472</name>
    <dbReference type="NCBI Taxonomy" id="1423802"/>
    <lineage>
        <taxon>Bacteria</taxon>
        <taxon>Bacillati</taxon>
        <taxon>Bacillota</taxon>
        <taxon>Bacilli</taxon>
        <taxon>Lactobacillales</taxon>
        <taxon>Lactobacillaceae</taxon>
        <taxon>Lentilactobacillus</taxon>
    </lineage>
</organism>
<comment type="caution">
    <text evidence="8">The sequence shown here is derived from an EMBL/GenBank/DDBJ whole genome shotgun (WGS) entry which is preliminary data.</text>
</comment>
<evidence type="ECO:0000256" key="3">
    <source>
        <dbReference type="ARBA" id="ARBA00022692"/>
    </source>
</evidence>
<evidence type="ECO:0000256" key="6">
    <source>
        <dbReference type="SAM" id="Phobius"/>
    </source>
</evidence>
<gene>
    <name evidence="8" type="ORF">FC56_GL000021</name>
</gene>
<protein>
    <submittedName>
        <fullName evidence="8">DNA internalization-related competence protein ComEC Rec2</fullName>
    </submittedName>
</protein>
<name>A0A0R2D0R7_9LACO</name>
<feature type="transmembrane region" description="Helical" evidence="6">
    <location>
        <begin position="475"/>
        <end position="493"/>
    </location>
</feature>
<evidence type="ECO:0000256" key="5">
    <source>
        <dbReference type="ARBA" id="ARBA00023136"/>
    </source>
</evidence>
<proteinExistence type="predicted"/>
<dbReference type="RefSeq" id="WP_056977967.1">
    <property type="nucleotide sequence ID" value="NZ_AYZR01000007.1"/>
</dbReference>
<dbReference type="Pfam" id="PF03772">
    <property type="entry name" value="Competence"/>
    <property type="match status" value="1"/>
</dbReference>
<feature type="transmembrane region" description="Helical" evidence="6">
    <location>
        <begin position="61"/>
        <end position="79"/>
    </location>
</feature>
<feature type="transmembrane region" description="Helical" evidence="6">
    <location>
        <begin position="21"/>
        <end position="41"/>
    </location>
</feature>
<feature type="transmembrane region" description="Helical" evidence="6">
    <location>
        <begin position="391"/>
        <end position="415"/>
    </location>
</feature>